<dbReference type="EMBL" id="PQFF01000019">
    <property type="protein sequence ID" value="RHZ88867.1"/>
    <property type="molecule type" value="Genomic_DNA"/>
</dbReference>
<keyword evidence="2" id="KW-1185">Reference proteome</keyword>
<sequence>MIENASPELKGFFPSMVNAIIPKERSAYNKQEAKKSIVALCYMIAGLRNKFVNQFKMEVGLYLAASGATCEAIDTMSSLGYSIYCLKIPLVFNGVSVHNPNNIEAWRICWYLLNQYKGIFDITYMERQLYWISQGYQDNQNFDQIELLTVHSYGEMIEQRKEERSMNGL</sequence>
<dbReference type="OrthoDB" id="2418074at2759"/>
<dbReference type="AlphaFoldDB" id="A0A397JMK8"/>
<reference evidence="1 2" key="1">
    <citation type="submission" date="2018-08" db="EMBL/GenBank/DDBJ databases">
        <title>Genome and evolution of the arbuscular mycorrhizal fungus Diversispora epigaea (formerly Glomus versiforme) and its bacterial endosymbionts.</title>
        <authorList>
            <person name="Sun X."/>
            <person name="Fei Z."/>
            <person name="Harrison M."/>
        </authorList>
    </citation>
    <scope>NUCLEOTIDE SEQUENCE [LARGE SCALE GENOMIC DNA]</scope>
    <source>
        <strain evidence="1 2">IT104</strain>
    </source>
</reference>
<name>A0A397JMK8_9GLOM</name>
<gene>
    <name evidence="1" type="ORF">Glove_21g43</name>
</gene>
<organism evidence="1 2">
    <name type="scientific">Diversispora epigaea</name>
    <dbReference type="NCBI Taxonomy" id="1348612"/>
    <lineage>
        <taxon>Eukaryota</taxon>
        <taxon>Fungi</taxon>
        <taxon>Fungi incertae sedis</taxon>
        <taxon>Mucoromycota</taxon>
        <taxon>Glomeromycotina</taxon>
        <taxon>Glomeromycetes</taxon>
        <taxon>Diversisporales</taxon>
        <taxon>Diversisporaceae</taxon>
        <taxon>Diversispora</taxon>
    </lineage>
</organism>
<accession>A0A397JMK8</accession>
<proteinExistence type="predicted"/>
<dbReference type="Proteomes" id="UP000266861">
    <property type="component" value="Unassembled WGS sequence"/>
</dbReference>
<evidence type="ECO:0000313" key="2">
    <source>
        <dbReference type="Proteomes" id="UP000266861"/>
    </source>
</evidence>
<protein>
    <submittedName>
        <fullName evidence="1">Uncharacterized protein</fullName>
    </submittedName>
</protein>
<evidence type="ECO:0000313" key="1">
    <source>
        <dbReference type="EMBL" id="RHZ88867.1"/>
    </source>
</evidence>
<comment type="caution">
    <text evidence="1">The sequence shown here is derived from an EMBL/GenBank/DDBJ whole genome shotgun (WGS) entry which is preliminary data.</text>
</comment>